<dbReference type="InterPro" id="IPR000717">
    <property type="entry name" value="PCI_dom"/>
</dbReference>
<feature type="region of interest" description="Disordered" evidence="2">
    <location>
        <begin position="617"/>
        <end position="881"/>
    </location>
</feature>
<proteinExistence type="inferred from homology"/>
<comment type="caution">
    <text evidence="4">The sequence shown here is derived from an EMBL/GenBank/DDBJ whole genome shotgun (WGS) entry which is preliminary data.</text>
</comment>
<dbReference type="GO" id="GO:0000973">
    <property type="term" value="P:post-transcriptional tethering of RNA polymerase II gene DNA at nuclear periphery"/>
    <property type="evidence" value="ECO:0007669"/>
    <property type="project" value="TreeGrafter"/>
</dbReference>
<dbReference type="Proteomes" id="UP000663827">
    <property type="component" value="Unassembled WGS sequence"/>
</dbReference>
<dbReference type="EMBL" id="CAJNJQ010002974">
    <property type="protein sequence ID" value="CAE7189608.1"/>
    <property type="molecule type" value="Genomic_DNA"/>
</dbReference>
<evidence type="ECO:0000313" key="5">
    <source>
        <dbReference type="Proteomes" id="UP000663827"/>
    </source>
</evidence>
<sequence length="1118" mass="121858">MKFATFVVNVAKTLRARDGATLTKMLDFKGQEGSEVLKDLVNQSRTSLEAKYNNTIEYPWSEIMVAYSQVLVHANKMNWQEAYKEQSAAFQAFLRYFITQTRWVLPVLKQMLKDLKTIAELADEQAFKANTKAPSCMEDTARLANKAFSNCVTDRTSSPSESRKWGIYYVVGIVMKCYFKVNRIALSRNIIRALHANTDIPPLEQYPRADKVTYKYYLGLINFLNEDHQAAEEDLTYAFYHCHRAADRNQELILTYLIPLRLCRGILPSDALFARFPRLGELYSPFVIAIKSGDLRAYDEALVWAERRLTDMGTYLTVEKGREICVRELLRKVWLVHDKFHQVSISLFHAGFLAAGQNMEVVEAECMVANMIHKGYIRGYISHEKQIAVLSKTAAFPPFTDRKAAWILITLLFPFFGMRVVPALVALGTSISFVGAIPTYGRGKYGCGRKQFWWNEKACCLPYGGIPKPHSPPAGHTCMKRWYWSYEYNCCVPRKPMAPKPPCKQGWAWSPETYSCVPDDGAGSCSKGEFWWAKNKCCLLRGGIPAPPPPPPSGYQCPDKWYWHQNNGYCVPTVPSVPDTPVCPPKCSWKPGYCWCGREAAYITTDTRSLSMTTSTLITTPAESHPVPTKPIETMPPRPSSPKPSTSVPVSSTPSAVSTYPSPGPSSSTPVSSTPAPSTSVPVSTTPGVSTNPSPKPSTSVPVSSTPTVSTSPSPKPSSSVPVSSTPGPSTSVPVSTTPGVSTSPSPKPSSSVPVSSTPAPSTSVPASTTPGVSTDPSPKPSTSVPVSNTPTVSTSPSPKPSSSVPASSTPAPSTSVPVSTTPGVSTDPSPKPSSSVPVSSTPVTYTDPSPTASTSVPVWSTSPGVSTYPSPKPSSSVPSSSIPVTYTYSSLTQTPGWSYTTTLSTRTEWIPEPSTATYPPPNPTPSPCGYSEFWWDQKKCCLPYGVPPSPPNPPNNYKCPEQWYWDISRGYCVPSALYLPIVPTCPPKYSWEHENCYCTPHPPYTVAPSYTPVAPPYPSWSARPEPPHLNPGLCHNSEFWWADGSCCLPRGGPKHPVKPPNGKKCPTKWSWGESQKSCVPDLPPIEEPSCGAGMEWSLSSFCCLASGLIGGILDSII</sequence>
<name>A0A8H3E3X0_9AGAM</name>
<dbReference type="GO" id="GO:0006368">
    <property type="term" value="P:transcription elongation by RNA polymerase II"/>
    <property type="evidence" value="ECO:0007669"/>
    <property type="project" value="TreeGrafter"/>
</dbReference>
<dbReference type="SMART" id="SM00753">
    <property type="entry name" value="PAM"/>
    <property type="match status" value="1"/>
</dbReference>
<feature type="compositionally biased region" description="Low complexity" evidence="2">
    <location>
        <begin position="866"/>
        <end position="881"/>
    </location>
</feature>
<organism evidence="4 5">
    <name type="scientific">Rhizoctonia solani</name>
    <dbReference type="NCBI Taxonomy" id="456999"/>
    <lineage>
        <taxon>Eukaryota</taxon>
        <taxon>Fungi</taxon>
        <taxon>Dikarya</taxon>
        <taxon>Basidiomycota</taxon>
        <taxon>Agaricomycotina</taxon>
        <taxon>Agaricomycetes</taxon>
        <taxon>Cantharellales</taxon>
        <taxon>Ceratobasidiaceae</taxon>
        <taxon>Rhizoctonia</taxon>
    </lineage>
</organism>
<reference evidence="4" key="1">
    <citation type="submission" date="2021-01" db="EMBL/GenBank/DDBJ databases">
        <authorList>
            <person name="Kaushik A."/>
        </authorList>
    </citation>
    <scope>NUCLEOTIDE SEQUENCE</scope>
    <source>
        <strain evidence="4">AG5</strain>
    </source>
</reference>
<dbReference type="InterPro" id="IPR045114">
    <property type="entry name" value="Csn12-like"/>
</dbReference>
<dbReference type="AlphaFoldDB" id="A0A8H3E3X0"/>
<feature type="compositionally biased region" description="Polar residues" evidence="2">
    <location>
        <begin position="853"/>
        <end position="865"/>
    </location>
</feature>
<evidence type="ECO:0000313" key="4">
    <source>
        <dbReference type="EMBL" id="CAE7189608.1"/>
    </source>
</evidence>
<dbReference type="GO" id="GO:0003723">
    <property type="term" value="F:RNA binding"/>
    <property type="evidence" value="ECO:0007669"/>
    <property type="project" value="InterPro"/>
</dbReference>
<dbReference type="PANTHER" id="PTHR12732:SF0">
    <property type="entry name" value="PCI DOMAIN-CONTAINING PROTEIN 2"/>
    <property type="match status" value="1"/>
</dbReference>
<dbReference type="InterPro" id="IPR036388">
    <property type="entry name" value="WH-like_DNA-bd_sf"/>
</dbReference>
<evidence type="ECO:0000256" key="1">
    <source>
        <dbReference type="ARBA" id="ARBA00025771"/>
    </source>
</evidence>
<evidence type="ECO:0000256" key="2">
    <source>
        <dbReference type="SAM" id="MobiDB-lite"/>
    </source>
</evidence>
<dbReference type="PANTHER" id="PTHR12732">
    <property type="entry name" value="UNCHARACTERIZED PROTEASOME COMPONENT REGION PCI-CONTAINING"/>
    <property type="match status" value="1"/>
</dbReference>
<dbReference type="PROSITE" id="PS50250">
    <property type="entry name" value="PCI"/>
    <property type="match status" value="1"/>
</dbReference>
<gene>
    <name evidence="4" type="ORF">RDB_LOCUS125876</name>
</gene>
<dbReference type="GO" id="GO:0070390">
    <property type="term" value="C:transcription export complex 2"/>
    <property type="evidence" value="ECO:0007669"/>
    <property type="project" value="TreeGrafter"/>
</dbReference>
<feature type="domain" description="PCI" evidence="3">
    <location>
        <begin position="212"/>
        <end position="395"/>
    </location>
</feature>
<dbReference type="GO" id="GO:0003690">
    <property type="term" value="F:double-stranded DNA binding"/>
    <property type="evidence" value="ECO:0007669"/>
    <property type="project" value="InterPro"/>
</dbReference>
<protein>
    <recommendedName>
        <fullName evidence="3">PCI domain-containing protein</fullName>
    </recommendedName>
</protein>
<dbReference type="Gene3D" id="1.10.10.10">
    <property type="entry name" value="Winged helix-like DNA-binding domain superfamily/Winged helix DNA-binding domain"/>
    <property type="match status" value="1"/>
</dbReference>
<evidence type="ECO:0000259" key="3">
    <source>
        <dbReference type="PROSITE" id="PS50250"/>
    </source>
</evidence>
<dbReference type="Pfam" id="PF01399">
    <property type="entry name" value="PCI"/>
    <property type="match status" value="1"/>
</dbReference>
<comment type="similarity">
    <text evidence="1">Belongs to the CSN12 family.</text>
</comment>
<accession>A0A8H3E3X0</accession>
<feature type="compositionally biased region" description="Low complexity" evidence="2">
    <location>
        <begin position="643"/>
        <end position="852"/>
    </location>
</feature>
<dbReference type="GO" id="GO:0016973">
    <property type="term" value="P:poly(A)+ mRNA export from nucleus"/>
    <property type="evidence" value="ECO:0007669"/>
    <property type="project" value="TreeGrafter"/>
</dbReference>